<feature type="domain" description="Glycoside hydrolase family 5" evidence="6">
    <location>
        <begin position="117"/>
        <end position="365"/>
    </location>
</feature>
<dbReference type="InterPro" id="IPR050386">
    <property type="entry name" value="Glycosyl_hydrolase_5"/>
</dbReference>
<feature type="signal peptide" evidence="5">
    <location>
        <begin position="1"/>
        <end position="19"/>
    </location>
</feature>
<dbReference type="GO" id="GO:0008422">
    <property type="term" value="F:beta-glucosidase activity"/>
    <property type="evidence" value="ECO:0007669"/>
    <property type="project" value="TreeGrafter"/>
</dbReference>
<proteinExistence type="inferred from homology"/>
<dbReference type="AlphaFoldDB" id="A0A8H5G750"/>
<dbReference type="SUPFAM" id="SSF51445">
    <property type="entry name" value="(Trans)glycosidases"/>
    <property type="match status" value="1"/>
</dbReference>
<dbReference type="GO" id="GO:0009251">
    <property type="term" value="P:glucan catabolic process"/>
    <property type="evidence" value="ECO:0007669"/>
    <property type="project" value="TreeGrafter"/>
</dbReference>
<comment type="similarity">
    <text evidence="1 4">Belongs to the glycosyl hydrolase 5 (cellulase A) family.</text>
</comment>
<dbReference type="InterPro" id="IPR017853">
    <property type="entry name" value="GH"/>
</dbReference>
<evidence type="ECO:0000259" key="6">
    <source>
        <dbReference type="Pfam" id="PF00150"/>
    </source>
</evidence>
<feature type="chain" id="PRO_5034431362" description="Glycoside hydrolase family 5 domain-containing protein" evidence="5">
    <location>
        <begin position="20"/>
        <end position="476"/>
    </location>
</feature>
<sequence>MFLLHPLIALLSLAALSAASKCSLKINGQIPGAQAPFTASLPSEPTQTASTGTGALPSPTAFDYSRTKVRGVNLGGWLVLEPWITPSIFEATGNDNIVDEFTLGQLMNPNAAQKLLQSHWESWITEDDFIAIKAAGLNHVRIPIGYWSIPLPSSATNTSTSTAPYITGAWPYLLRALNWARKHSIHVIIDIHGAPGSQNGYDNSGQRTGNPVWALNPSNVTRTIDTIRWLTQNIGGMVDVIELLNEGAGFRGPDWSNAIRQYFLDGYNTVRAVESASSSTYSDNRTLGVMIGDAFMGLQSWDGFLTFPQGNNALMDIHTYQIFSDLELGRSISDHISYECSSVLPNVLSYAQSNIWTVLGEWSAALTDCARWLNGRGVGARWDNTWTPTGGFYHGSCSGWTGSWNGSDGGPGFSEQYKQQLRQYWEVQIEAAENVQGWIYWTWKAENADEWSYQKGLEGGWIPHDPTERKYPHMCG</sequence>
<dbReference type="OrthoDB" id="62120at2759"/>
<dbReference type="GO" id="GO:0005576">
    <property type="term" value="C:extracellular region"/>
    <property type="evidence" value="ECO:0007669"/>
    <property type="project" value="TreeGrafter"/>
</dbReference>
<keyword evidence="8" id="KW-1185">Reference proteome</keyword>
<evidence type="ECO:0000256" key="4">
    <source>
        <dbReference type="RuleBase" id="RU361153"/>
    </source>
</evidence>
<name>A0A8H5G750_9AGAR</name>
<dbReference type="Gene3D" id="3.20.20.80">
    <property type="entry name" value="Glycosidases"/>
    <property type="match status" value="1"/>
</dbReference>
<evidence type="ECO:0000256" key="2">
    <source>
        <dbReference type="ARBA" id="ARBA00022801"/>
    </source>
</evidence>
<gene>
    <name evidence="7" type="ORF">D9756_003411</name>
</gene>
<protein>
    <recommendedName>
        <fullName evidence="6">Glycoside hydrolase family 5 domain-containing protein</fullName>
    </recommendedName>
</protein>
<dbReference type="Pfam" id="PF00150">
    <property type="entry name" value="Cellulase"/>
    <property type="match status" value="1"/>
</dbReference>
<evidence type="ECO:0000256" key="3">
    <source>
        <dbReference type="ARBA" id="ARBA00023295"/>
    </source>
</evidence>
<dbReference type="Proteomes" id="UP000559027">
    <property type="component" value="Unassembled WGS sequence"/>
</dbReference>
<dbReference type="PANTHER" id="PTHR31297:SF42">
    <property type="entry name" value="GLYCOSIDE HYDROLASE FAMILY 5 DOMAIN-CONTAINING PROTEIN"/>
    <property type="match status" value="1"/>
</dbReference>
<accession>A0A8H5G750</accession>
<keyword evidence="3 4" id="KW-0326">Glycosidase</keyword>
<keyword evidence="5" id="KW-0732">Signal</keyword>
<comment type="caution">
    <text evidence="7">The sequence shown here is derived from an EMBL/GenBank/DDBJ whole genome shotgun (WGS) entry which is preliminary data.</text>
</comment>
<dbReference type="GO" id="GO:0009986">
    <property type="term" value="C:cell surface"/>
    <property type="evidence" value="ECO:0007669"/>
    <property type="project" value="TreeGrafter"/>
</dbReference>
<evidence type="ECO:0000256" key="1">
    <source>
        <dbReference type="ARBA" id="ARBA00005641"/>
    </source>
</evidence>
<dbReference type="PANTHER" id="PTHR31297">
    <property type="entry name" value="GLUCAN ENDO-1,6-BETA-GLUCOSIDASE B"/>
    <property type="match status" value="1"/>
</dbReference>
<evidence type="ECO:0000313" key="7">
    <source>
        <dbReference type="EMBL" id="KAF5359505.1"/>
    </source>
</evidence>
<keyword evidence="2 4" id="KW-0378">Hydrolase</keyword>
<dbReference type="EMBL" id="JAACJO010000004">
    <property type="protein sequence ID" value="KAF5359505.1"/>
    <property type="molecule type" value="Genomic_DNA"/>
</dbReference>
<organism evidence="7 8">
    <name type="scientific">Leucocoprinus leucothites</name>
    <dbReference type="NCBI Taxonomy" id="201217"/>
    <lineage>
        <taxon>Eukaryota</taxon>
        <taxon>Fungi</taxon>
        <taxon>Dikarya</taxon>
        <taxon>Basidiomycota</taxon>
        <taxon>Agaricomycotina</taxon>
        <taxon>Agaricomycetes</taxon>
        <taxon>Agaricomycetidae</taxon>
        <taxon>Agaricales</taxon>
        <taxon>Agaricineae</taxon>
        <taxon>Agaricaceae</taxon>
        <taxon>Leucocoprinus</taxon>
    </lineage>
</organism>
<evidence type="ECO:0000256" key="5">
    <source>
        <dbReference type="SAM" id="SignalP"/>
    </source>
</evidence>
<dbReference type="InterPro" id="IPR001547">
    <property type="entry name" value="Glyco_hydro_5"/>
</dbReference>
<evidence type="ECO:0000313" key="8">
    <source>
        <dbReference type="Proteomes" id="UP000559027"/>
    </source>
</evidence>
<reference evidence="7 8" key="1">
    <citation type="journal article" date="2020" name="ISME J.">
        <title>Uncovering the hidden diversity of litter-decomposition mechanisms in mushroom-forming fungi.</title>
        <authorList>
            <person name="Floudas D."/>
            <person name="Bentzer J."/>
            <person name="Ahren D."/>
            <person name="Johansson T."/>
            <person name="Persson P."/>
            <person name="Tunlid A."/>
        </authorList>
    </citation>
    <scope>NUCLEOTIDE SEQUENCE [LARGE SCALE GENOMIC DNA]</scope>
    <source>
        <strain evidence="7 8">CBS 146.42</strain>
    </source>
</reference>